<dbReference type="PANTHER" id="PTHR22746">
    <property type="entry name" value="RAB6A-GEF COMPLEX PARTNER PROTEIN 1"/>
    <property type="match status" value="1"/>
</dbReference>
<dbReference type="GO" id="GO:0034066">
    <property type="term" value="C:Ric1-Rgp1 guanyl-nucleotide exchange factor complex"/>
    <property type="evidence" value="ECO:0007669"/>
    <property type="project" value="InterPro"/>
</dbReference>
<reference evidence="1 2" key="1">
    <citation type="journal article" date="2012" name="BMC Genomics">
        <title>Tools to kill: Genome of one of the most destructive plant pathogenic fungi Macrophomina phaseolina.</title>
        <authorList>
            <person name="Islam M.S."/>
            <person name="Haque M.S."/>
            <person name="Islam M.M."/>
            <person name="Emdad E.M."/>
            <person name="Halim A."/>
            <person name="Hossen Q.M.M."/>
            <person name="Hossain M.Z."/>
            <person name="Ahmed B."/>
            <person name="Rahim S."/>
            <person name="Rahman M.S."/>
            <person name="Alam M.M."/>
            <person name="Hou S."/>
            <person name="Wan X."/>
            <person name="Saito J.A."/>
            <person name="Alam M."/>
        </authorList>
    </citation>
    <scope>NUCLEOTIDE SEQUENCE [LARGE SCALE GENOMIC DNA]</scope>
    <source>
        <strain evidence="1 2">MS6</strain>
    </source>
</reference>
<dbReference type="OrthoDB" id="67540at2759"/>
<dbReference type="PANTHER" id="PTHR22746:SF10">
    <property type="entry name" value="GUANINE NUCLEOTIDE EXCHANGE FACTOR SUBUNIT RIC1"/>
    <property type="match status" value="1"/>
</dbReference>
<protein>
    <submittedName>
        <fullName evidence="1">Ribosome control protein 1</fullName>
    </submittedName>
</protein>
<dbReference type="GO" id="GO:0005829">
    <property type="term" value="C:cytosol"/>
    <property type="evidence" value="ECO:0007669"/>
    <property type="project" value="TreeGrafter"/>
</dbReference>
<dbReference type="STRING" id="1126212.K2R7J0"/>
<dbReference type="InterPro" id="IPR040096">
    <property type="entry name" value="Ric1"/>
</dbReference>
<dbReference type="GO" id="GO:0006886">
    <property type="term" value="P:intracellular protein transport"/>
    <property type="evidence" value="ECO:0007669"/>
    <property type="project" value="InterPro"/>
</dbReference>
<dbReference type="eggNOG" id="KOG2006">
    <property type="taxonomic scope" value="Eukaryota"/>
</dbReference>
<organism evidence="1 2">
    <name type="scientific">Macrophomina phaseolina (strain MS6)</name>
    <name type="common">Charcoal rot fungus</name>
    <dbReference type="NCBI Taxonomy" id="1126212"/>
    <lineage>
        <taxon>Eukaryota</taxon>
        <taxon>Fungi</taxon>
        <taxon>Dikarya</taxon>
        <taxon>Ascomycota</taxon>
        <taxon>Pezizomycotina</taxon>
        <taxon>Dothideomycetes</taxon>
        <taxon>Dothideomycetes incertae sedis</taxon>
        <taxon>Botryosphaeriales</taxon>
        <taxon>Botryosphaeriaceae</taxon>
        <taxon>Macrophomina</taxon>
    </lineage>
</organism>
<name>K2R7J0_MACPH</name>
<comment type="caution">
    <text evidence="1">The sequence shown here is derived from an EMBL/GenBank/DDBJ whole genome shotgun (WGS) entry which is preliminary data.</text>
</comment>
<dbReference type="HOGENOM" id="CLU_2242928_0_0_1"/>
<dbReference type="AlphaFoldDB" id="K2R7J0"/>
<proteinExistence type="predicted"/>
<gene>
    <name evidence="1" type="ORF">MPH_14190</name>
</gene>
<dbReference type="Proteomes" id="UP000007129">
    <property type="component" value="Unassembled WGS sequence"/>
</dbReference>
<dbReference type="InParanoid" id="K2R7J0"/>
<evidence type="ECO:0000313" key="1">
    <source>
        <dbReference type="EMBL" id="EKG08882.1"/>
    </source>
</evidence>
<dbReference type="GO" id="GO:0000139">
    <property type="term" value="C:Golgi membrane"/>
    <property type="evidence" value="ECO:0007669"/>
    <property type="project" value="TreeGrafter"/>
</dbReference>
<evidence type="ECO:0000313" key="2">
    <source>
        <dbReference type="Proteomes" id="UP000007129"/>
    </source>
</evidence>
<sequence length="106" mass="12207">MRVWLDALTIEATRVDTDRDSYESVSESVCLRLDFFPLSLLIDKGIIIGVDHEPSARALPFALFKLQTSTMLFLPELLRYHLERRDLRSALAFASNYNELVYFAHA</sequence>
<accession>K2R7J0</accession>
<feature type="non-terminal residue" evidence="1">
    <location>
        <position position="106"/>
    </location>
</feature>
<dbReference type="EMBL" id="AHHD01001195">
    <property type="protein sequence ID" value="EKG08882.1"/>
    <property type="molecule type" value="Genomic_DNA"/>
</dbReference>
<dbReference type="GO" id="GO:0042147">
    <property type="term" value="P:retrograde transport, endosome to Golgi"/>
    <property type="evidence" value="ECO:0007669"/>
    <property type="project" value="TreeGrafter"/>
</dbReference>
<dbReference type="VEuPathDB" id="FungiDB:MPH_14190"/>